<reference evidence="2 3" key="1">
    <citation type="journal article" date="2013" name="BMC Genomics">
        <title>Reconstruction of the lipid metabolism for the microalga Monoraphidium neglectum from its genome sequence reveals characteristics suitable for biofuel production.</title>
        <authorList>
            <person name="Bogen C."/>
            <person name="Al-Dilaimi A."/>
            <person name="Albersmeier A."/>
            <person name="Wichmann J."/>
            <person name="Grundmann M."/>
            <person name="Rupp O."/>
            <person name="Lauersen K.J."/>
            <person name="Blifernez-Klassen O."/>
            <person name="Kalinowski J."/>
            <person name="Goesmann A."/>
            <person name="Mussgnug J.H."/>
            <person name="Kruse O."/>
        </authorList>
    </citation>
    <scope>NUCLEOTIDE SEQUENCE [LARGE SCALE GENOMIC DNA]</scope>
    <source>
        <strain evidence="2 3">SAG 48.87</strain>
    </source>
</reference>
<feature type="compositionally biased region" description="Pro residues" evidence="1">
    <location>
        <begin position="38"/>
        <end position="47"/>
    </location>
</feature>
<evidence type="ECO:0000313" key="2">
    <source>
        <dbReference type="EMBL" id="KIZ01496.1"/>
    </source>
</evidence>
<dbReference type="KEGG" id="mng:MNEG_6461"/>
<accession>A0A0D2N6F1</accession>
<protein>
    <submittedName>
        <fullName evidence="2">Uncharacterized protein</fullName>
    </submittedName>
</protein>
<gene>
    <name evidence="2" type="ORF">MNEG_6461</name>
</gene>
<proteinExistence type="predicted"/>
<evidence type="ECO:0000256" key="1">
    <source>
        <dbReference type="SAM" id="MobiDB-lite"/>
    </source>
</evidence>
<organism evidence="2 3">
    <name type="scientific">Monoraphidium neglectum</name>
    <dbReference type="NCBI Taxonomy" id="145388"/>
    <lineage>
        <taxon>Eukaryota</taxon>
        <taxon>Viridiplantae</taxon>
        <taxon>Chlorophyta</taxon>
        <taxon>core chlorophytes</taxon>
        <taxon>Chlorophyceae</taxon>
        <taxon>CS clade</taxon>
        <taxon>Sphaeropleales</taxon>
        <taxon>Selenastraceae</taxon>
        <taxon>Monoraphidium</taxon>
    </lineage>
</organism>
<sequence>QQQQQQQQQLLAPLTTHQSPRAGASRPATLLLDLPATEAPPLPPPSVPRTVPQGAMQAVPAAGGGGGGVSAAEVAAREAVCAEMGVGLAGAGGTINRAFDVLFWTYEVEADQVVGLRQQFWDLILNDSRLSVGARAAVALLESRVALHMRAKGV</sequence>
<dbReference type="AlphaFoldDB" id="A0A0D2N6F1"/>
<dbReference type="EMBL" id="KK101269">
    <property type="protein sequence ID" value="KIZ01496.1"/>
    <property type="molecule type" value="Genomic_DNA"/>
</dbReference>
<feature type="region of interest" description="Disordered" evidence="1">
    <location>
        <begin position="1"/>
        <end position="52"/>
    </location>
</feature>
<dbReference type="RefSeq" id="XP_013900515.1">
    <property type="nucleotide sequence ID" value="XM_014045061.1"/>
</dbReference>
<dbReference type="GeneID" id="25739337"/>
<feature type="non-terminal residue" evidence="2">
    <location>
        <position position="1"/>
    </location>
</feature>
<feature type="compositionally biased region" description="Low complexity" evidence="1">
    <location>
        <begin position="27"/>
        <end position="37"/>
    </location>
</feature>
<dbReference type="Proteomes" id="UP000054498">
    <property type="component" value="Unassembled WGS sequence"/>
</dbReference>
<keyword evidence="3" id="KW-1185">Reference proteome</keyword>
<evidence type="ECO:0000313" key="3">
    <source>
        <dbReference type="Proteomes" id="UP000054498"/>
    </source>
</evidence>
<name>A0A0D2N6F1_9CHLO</name>